<accession>A0A290Q6T0</accession>
<dbReference type="InterPro" id="IPR001279">
    <property type="entry name" value="Metallo-B-lactamas"/>
</dbReference>
<dbReference type="OrthoDB" id="9781189at2"/>
<evidence type="ECO:0000313" key="3">
    <source>
        <dbReference type="Proteomes" id="UP000217265"/>
    </source>
</evidence>
<dbReference type="EMBL" id="CP023344">
    <property type="protein sequence ID" value="ATC64349.1"/>
    <property type="molecule type" value="Genomic_DNA"/>
</dbReference>
<dbReference type="RefSeq" id="WP_096055981.1">
    <property type="nucleotide sequence ID" value="NZ_CP023344.1"/>
</dbReference>
<dbReference type="GO" id="GO:0016787">
    <property type="term" value="F:hydrolase activity"/>
    <property type="evidence" value="ECO:0007669"/>
    <property type="project" value="UniProtKB-KW"/>
</dbReference>
<reference evidence="2 3" key="1">
    <citation type="submission" date="2017-09" db="EMBL/GenBank/DDBJ databases">
        <title>Complete genome sequence of Verrucomicrobial strain HZ-65, isolated from freshwater.</title>
        <authorList>
            <person name="Choi A."/>
        </authorList>
    </citation>
    <scope>NUCLEOTIDE SEQUENCE [LARGE SCALE GENOMIC DNA]</scope>
    <source>
        <strain evidence="2 3">HZ-65</strain>
    </source>
</reference>
<dbReference type="SMART" id="SM00849">
    <property type="entry name" value="Lactamase_B"/>
    <property type="match status" value="1"/>
</dbReference>
<gene>
    <name evidence="2" type="ORF">CMV30_10500</name>
</gene>
<dbReference type="AlphaFoldDB" id="A0A290Q6T0"/>
<keyword evidence="3" id="KW-1185">Reference proteome</keyword>
<dbReference type="Gene3D" id="3.60.15.10">
    <property type="entry name" value="Ribonuclease Z/Hydroxyacylglutathione hydrolase-like"/>
    <property type="match status" value="1"/>
</dbReference>
<evidence type="ECO:0000259" key="1">
    <source>
        <dbReference type="SMART" id="SM00849"/>
    </source>
</evidence>
<name>A0A290Q6T0_9BACT</name>
<sequence length="266" mass="29347">MSMKFCILGTGSSGNCALLQSAGARVLVDAGFSARKTTQLLASVGESLDRIDAIFLTHEHGDHSAIVSGLNRHPHIKVFANAATSRVLQEKLDFRPDWQLFQTGARFRFRDLDVESFTVPHDAQDPVGFLFATGADGDLLTPRRRLAWLTDLGHCPQHIHERIREVDILVVEANHCSELLKNDTKRPWSLKQRISGRHGHLSNQSTRALLDSVASPSWRHVFLTHLSRDCNSPEAVRLAFTGASLATGCLLSVVEPGMCTPLHDFA</sequence>
<dbReference type="InterPro" id="IPR036866">
    <property type="entry name" value="RibonucZ/Hydroxyglut_hydro"/>
</dbReference>
<dbReference type="SUPFAM" id="SSF56281">
    <property type="entry name" value="Metallo-hydrolase/oxidoreductase"/>
    <property type="match status" value="1"/>
</dbReference>
<dbReference type="PANTHER" id="PTHR47619">
    <property type="entry name" value="METALLO-HYDROLASE YYCJ-RELATED"/>
    <property type="match status" value="1"/>
</dbReference>
<proteinExistence type="predicted"/>
<dbReference type="PANTHER" id="PTHR47619:SF1">
    <property type="entry name" value="EXODEOXYRIBONUCLEASE WALJ"/>
    <property type="match status" value="1"/>
</dbReference>
<dbReference type="InterPro" id="IPR052533">
    <property type="entry name" value="WalJ/YycJ-like"/>
</dbReference>
<dbReference type="KEGG" id="vbh:CMV30_10500"/>
<keyword evidence="2" id="KW-0378">Hydrolase</keyword>
<dbReference type="Proteomes" id="UP000217265">
    <property type="component" value="Chromosome"/>
</dbReference>
<organism evidence="2 3">
    <name type="scientific">Nibricoccus aquaticus</name>
    <dbReference type="NCBI Taxonomy" id="2576891"/>
    <lineage>
        <taxon>Bacteria</taxon>
        <taxon>Pseudomonadati</taxon>
        <taxon>Verrucomicrobiota</taxon>
        <taxon>Opitutia</taxon>
        <taxon>Opitutales</taxon>
        <taxon>Opitutaceae</taxon>
        <taxon>Nibricoccus</taxon>
    </lineage>
</organism>
<evidence type="ECO:0000313" key="2">
    <source>
        <dbReference type="EMBL" id="ATC64349.1"/>
    </source>
</evidence>
<protein>
    <submittedName>
        <fullName evidence="2">MBL fold metallo-hydrolase</fullName>
    </submittedName>
</protein>
<feature type="domain" description="Metallo-beta-lactamase" evidence="1">
    <location>
        <begin position="13"/>
        <end position="175"/>
    </location>
</feature>
<dbReference type="Pfam" id="PF12706">
    <property type="entry name" value="Lactamase_B_2"/>
    <property type="match status" value="1"/>
</dbReference>